<dbReference type="AlphaFoldDB" id="A0A348AGT1"/>
<evidence type="ECO:0000313" key="2">
    <source>
        <dbReference type="Proteomes" id="UP000276437"/>
    </source>
</evidence>
<dbReference type="EMBL" id="AP018449">
    <property type="protein sequence ID" value="BBB90279.1"/>
    <property type="molecule type" value="Genomic_DNA"/>
</dbReference>
<gene>
    <name evidence="1" type="ORF">MAMMFC1_00927</name>
</gene>
<evidence type="ECO:0008006" key="3">
    <source>
        <dbReference type="Google" id="ProtNLM"/>
    </source>
</evidence>
<sequence length="182" mass="20069">MNKIIPWRWLIGIILGFMLAGGFSPCDPPAAKTVPYREPSLFFRTAQAAPFWDQWFLGPATPVEFSEMYSGASSLGLQFSQKLTDLQGKRVSMTGFMAPPLKPTLAFFVLTQVPMAVCPFCSTDADWPNNIVVVKLKEPVTALPFDQPIRVTGILELGNELDAETGFVSLVRIQADNVEKAE</sequence>
<dbReference type="Proteomes" id="UP000276437">
    <property type="component" value="Chromosome"/>
</dbReference>
<organism evidence="1 2">
    <name type="scientific">Methylomusa anaerophila</name>
    <dbReference type="NCBI Taxonomy" id="1930071"/>
    <lineage>
        <taxon>Bacteria</taxon>
        <taxon>Bacillati</taxon>
        <taxon>Bacillota</taxon>
        <taxon>Negativicutes</taxon>
        <taxon>Selenomonadales</taxon>
        <taxon>Sporomusaceae</taxon>
        <taxon>Methylomusa</taxon>
    </lineage>
</organism>
<accession>A0A348AGT1</accession>
<name>A0A348AGT1_9FIRM</name>
<protein>
    <recommendedName>
        <fullName evidence="3">DUF3299 domain-containing protein</fullName>
    </recommendedName>
</protein>
<dbReference type="RefSeq" id="WP_194085696.1">
    <property type="nucleotide sequence ID" value="NZ_AP018449.1"/>
</dbReference>
<keyword evidence="2" id="KW-1185">Reference proteome</keyword>
<proteinExistence type="predicted"/>
<dbReference type="KEGG" id="mana:MAMMFC1_00927"/>
<reference evidence="1 2" key="1">
    <citation type="journal article" date="2018" name="Int. J. Syst. Evol. Microbiol.">
        <title>Methylomusa anaerophila gen. nov., sp. nov., an anaerobic methanol-utilizing bacterium isolated from a microbial fuel cell.</title>
        <authorList>
            <person name="Amano N."/>
            <person name="Yamamuro A."/>
            <person name="Miyahara M."/>
            <person name="Kouzuma A."/>
            <person name="Abe T."/>
            <person name="Watanabe K."/>
        </authorList>
    </citation>
    <scope>NUCLEOTIDE SEQUENCE [LARGE SCALE GENOMIC DNA]</scope>
    <source>
        <strain evidence="1 2">MMFC1</strain>
    </source>
</reference>
<evidence type="ECO:0000313" key="1">
    <source>
        <dbReference type="EMBL" id="BBB90279.1"/>
    </source>
</evidence>
<dbReference type="Gene3D" id="2.40.50.870">
    <property type="entry name" value="Protein of unknown function (DUF3299)"/>
    <property type="match status" value="1"/>
</dbReference>